<feature type="region of interest" description="Disordered" evidence="1">
    <location>
        <begin position="1"/>
        <end position="21"/>
    </location>
</feature>
<accession>A0A3B0ZC38</accession>
<evidence type="ECO:0000313" key="4">
    <source>
        <dbReference type="EMBL" id="VAW90958.1"/>
    </source>
</evidence>
<feature type="domain" description="SHSP" evidence="2">
    <location>
        <begin position="60"/>
        <end position="170"/>
    </location>
</feature>
<proteinExistence type="predicted"/>
<dbReference type="InterPro" id="IPR007052">
    <property type="entry name" value="CS_dom"/>
</dbReference>
<dbReference type="SUPFAM" id="SSF49764">
    <property type="entry name" value="HSP20-like chaperones"/>
    <property type="match status" value="1"/>
</dbReference>
<dbReference type="Pfam" id="PF00011">
    <property type="entry name" value="HSP20"/>
    <property type="match status" value="1"/>
</dbReference>
<gene>
    <name evidence="4" type="ORF">MNBD_GAMMA23-1565</name>
</gene>
<evidence type="ECO:0000259" key="3">
    <source>
        <dbReference type="PROSITE" id="PS51203"/>
    </source>
</evidence>
<feature type="domain" description="CS" evidence="3">
    <location>
        <begin position="64"/>
        <end position="170"/>
    </location>
</feature>
<reference evidence="4" key="1">
    <citation type="submission" date="2018-06" db="EMBL/GenBank/DDBJ databases">
        <authorList>
            <person name="Zhirakovskaya E."/>
        </authorList>
    </citation>
    <scope>NUCLEOTIDE SEQUENCE</scope>
</reference>
<sequence>MTQAQNDPTTVTKLHEGKASPTRRMLSPFDEFDHLFDQLRSRDWMHPFHWLDAVQSRLPMFAEGRIPKIDILDRDKDLLIRAELPGVDKKDLDISMTDNSVTIKASSCYENKEDKTDYYRSEITQGQYARTVGLPADVDIDQATTSFKHGVLELTVPKLERSQRRNIQIK</sequence>
<dbReference type="PROSITE" id="PS01031">
    <property type="entry name" value="SHSP"/>
    <property type="match status" value="1"/>
</dbReference>
<dbReference type="PROSITE" id="PS51203">
    <property type="entry name" value="CS"/>
    <property type="match status" value="1"/>
</dbReference>
<dbReference type="InterPro" id="IPR008978">
    <property type="entry name" value="HSP20-like_chaperone"/>
</dbReference>
<evidence type="ECO:0000256" key="1">
    <source>
        <dbReference type="SAM" id="MobiDB-lite"/>
    </source>
</evidence>
<dbReference type="InterPro" id="IPR031107">
    <property type="entry name" value="Small_HSP"/>
</dbReference>
<dbReference type="EMBL" id="UOFT01000001">
    <property type="protein sequence ID" value="VAW90958.1"/>
    <property type="molecule type" value="Genomic_DNA"/>
</dbReference>
<protein>
    <submittedName>
        <fullName evidence="4">Uncharacterized protein</fullName>
    </submittedName>
</protein>
<dbReference type="InterPro" id="IPR002068">
    <property type="entry name" value="A-crystallin/Hsp20_dom"/>
</dbReference>
<evidence type="ECO:0000259" key="2">
    <source>
        <dbReference type="PROSITE" id="PS01031"/>
    </source>
</evidence>
<dbReference type="AlphaFoldDB" id="A0A3B0ZC38"/>
<dbReference type="PANTHER" id="PTHR11527">
    <property type="entry name" value="HEAT-SHOCK PROTEIN 20 FAMILY MEMBER"/>
    <property type="match status" value="1"/>
</dbReference>
<dbReference type="Gene3D" id="2.60.40.790">
    <property type="match status" value="1"/>
</dbReference>
<name>A0A3B0ZC38_9ZZZZ</name>
<organism evidence="4">
    <name type="scientific">hydrothermal vent metagenome</name>
    <dbReference type="NCBI Taxonomy" id="652676"/>
    <lineage>
        <taxon>unclassified sequences</taxon>
        <taxon>metagenomes</taxon>
        <taxon>ecological metagenomes</taxon>
    </lineage>
</organism>
<feature type="compositionally biased region" description="Polar residues" evidence="1">
    <location>
        <begin position="1"/>
        <end position="12"/>
    </location>
</feature>
<dbReference type="CDD" id="cd06464">
    <property type="entry name" value="ACD_sHsps-like"/>
    <property type="match status" value="1"/>
</dbReference>